<dbReference type="InterPro" id="IPR001647">
    <property type="entry name" value="HTH_TetR"/>
</dbReference>
<evidence type="ECO:0000256" key="1">
    <source>
        <dbReference type="ARBA" id="ARBA00023015"/>
    </source>
</evidence>
<accession>A0A1A7BGY1</accession>
<dbReference type="PANTHER" id="PTHR30055:SF234">
    <property type="entry name" value="HTH-TYPE TRANSCRIPTIONAL REGULATOR BETI"/>
    <property type="match status" value="1"/>
</dbReference>
<dbReference type="PROSITE" id="PS50977">
    <property type="entry name" value="HTH_TETR_2"/>
    <property type="match status" value="1"/>
</dbReference>
<dbReference type="PANTHER" id="PTHR30055">
    <property type="entry name" value="HTH-TYPE TRANSCRIPTIONAL REGULATOR RUTR"/>
    <property type="match status" value="1"/>
</dbReference>
<protein>
    <submittedName>
        <fullName evidence="7">Transcriptional regulator of fatty acid metabolism</fullName>
    </submittedName>
</protein>
<keyword evidence="1" id="KW-0805">Transcription regulation</keyword>
<name>A0A1A7BGY1_9SPHN</name>
<feature type="domain" description="HTH tetR-type" evidence="6">
    <location>
        <begin position="24"/>
        <end position="84"/>
    </location>
</feature>
<keyword evidence="2 4" id="KW-0238">DNA-binding</keyword>
<dbReference type="InterPro" id="IPR009057">
    <property type="entry name" value="Homeodomain-like_sf"/>
</dbReference>
<dbReference type="STRING" id="1300349.I603_1384"/>
<dbReference type="InterPro" id="IPR050109">
    <property type="entry name" value="HTH-type_TetR-like_transc_reg"/>
</dbReference>
<keyword evidence="3" id="KW-0804">Transcription</keyword>
<evidence type="ECO:0000313" key="8">
    <source>
        <dbReference type="Proteomes" id="UP000092484"/>
    </source>
</evidence>
<dbReference type="SUPFAM" id="SSF48498">
    <property type="entry name" value="Tetracyclin repressor-like, C-terminal domain"/>
    <property type="match status" value="1"/>
</dbReference>
<evidence type="ECO:0000256" key="2">
    <source>
        <dbReference type="ARBA" id="ARBA00023125"/>
    </source>
</evidence>
<evidence type="ECO:0000256" key="3">
    <source>
        <dbReference type="ARBA" id="ARBA00023163"/>
    </source>
</evidence>
<comment type="caution">
    <text evidence="7">The sequence shown here is derived from an EMBL/GenBank/DDBJ whole genome shotgun (WGS) entry which is preliminary data.</text>
</comment>
<gene>
    <name evidence="7" type="ORF">I603_1384</name>
</gene>
<dbReference type="Gene3D" id="1.10.357.10">
    <property type="entry name" value="Tetracycline Repressor, domain 2"/>
    <property type="match status" value="1"/>
</dbReference>
<keyword evidence="8" id="KW-1185">Reference proteome</keyword>
<proteinExistence type="predicted"/>
<dbReference type="GO" id="GO:0003700">
    <property type="term" value="F:DNA-binding transcription factor activity"/>
    <property type="evidence" value="ECO:0007669"/>
    <property type="project" value="TreeGrafter"/>
</dbReference>
<dbReference type="Pfam" id="PF00440">
    <property type="entry name" value="TetR_N"/>
    <property type="match status" value="1"/>
</dbReference>
<evidence type="ECO:0000259" key="6">
    <source>
        <dbReference type="PROSITE" id="PS50977"/>
    </source>
</evidence>
<dbReference type="InterPro" id="IPR036271">
    <property type="entry name" value="Tet_transcr_reg_TetR-rel_C_sf"/>
</dbReference>
<dbReference type="Proteomes" id="UP000092484">
    <property type="component" value="Unassembled WGS sequence"/>
</dbReference>
<dbReference type="GO" id="GO:0000976">
    <property type="term" value="F:transcription cis-regulatory region binding"/>
    <property type="evidence" value="ECO:0007669"/>
    <property type="project" value="TreeGrafter"/>
</dbReference>
<dbReference type="PRINTS" id="PR00455">
    <property type="entry name" value="HTHTETR"/>
</dbReference>
<evidence type="ECO:0000256" key="5">
    <source>
        <dbReference type="SAM" id="MobiDB-lite"/>
    </source>
</evidence>
<dbReference type="AlphaFoldDB" id="A0A1A7BGY1"/>
<evidence type="ECO:0000256" key="4">
    <source>
        <dbReference type="PROSITE-ProRule" id="PRU00335"/>
    </source>
</evidence>
<sequence length="205" mass="21921">MAMPDPAISQDPPPRRRRRSDSAARRDAAILSAARARFAVEGFDAASVADIARDAGVAVGTVYLRYSDKGALLAAVLEEAAGDFVAAMERPDIHARPWAERLEPMFAALLAEAARHPDLPALMRLSMQLPQDPGHLKVRAAIEHFMSEGQAAGAFRQVPVCPAAAIAHGMVQAAMREAMAGQTPPQVLAGLLADAARRWMVADHF</sequence>
<reference evidence="7 8" key="1">
    <citation type="submission" date="2016-06" db="EMBL/GenBank/DDBJ databases">
        <title>Genome sequence of Porphyrobacter dokdonensis DSW-74.</title>
        <authorList>
            <person name="Kim J.F."/>
            <person name="Song J.Y."/>
        </authorList>
    </citation>
    <scope>NUCLEOTIDE SEQUENCE [LARGE SCALE GENOMIC DNA]</scope>
    <source>
        <strain evidence="7 8">DSW-74</strain>
    </source>
</reference>
<dbReference type="EMBL" id="LZYB01000003">
    <property type="protein sequence ID" value="OBV10976.1"/>
    <property type="molecule type" value="Genomic_DNA"/>
</dbReference>
<organism evidence="7 8">
    <name type="scientific">Erythrobacter dokdonensis DSW-74</name>
    <dbReference type="NCBI Taxonomy" id="1300349"/>
    <lineage>
        <taxon>Bacteria</taxon>
        <taxon>Pseudomonadati</taxon>
        <taxon>Pseudomonadota</taxon>
        <taxon>Alphaproteobacteria</taxon>
        <taxon>Sphingomonadales</taxon>
        <taxon>Erythrobacteraceae</taxon>
        <taxon>Erythrobacter/Porphyrobacter group</taxon>
        <taxon>Erythrobacter</taxon>
    </lineage>
</organism>
<evidence type="ECO:0000313" key="7">
    <source>
        <dbReference type="EMBL" id="OBV10976.1"/>
    </source>
</evidence>
<feature type="region of interest" description="Disordered" evidence="5">
    <location>
        <begin position="1"/>
        <end position="24"/>
    </location>
</feature>
<dbReference type="SUPFAM" id="SSF46689">
    <property type="entry name" value="Homeodomain-like"/>
    <property type="match status" value="1"/>
</dbReference>
<feature type="DNA-binding region" description="H-T-H motif" evidence="4">
    <location>
        <begin position="47"/>
        <end position="66"/>
    </location>
</feature>